<evidence type="ECO:0000313" key="2">
    <source>
        <dbReference type="Proteomes" id="UP000431901"/>
    </source>
</evidence>
<sequence length="240" mass="25334">MTPRPCTDGTLRHLSVDLDLDDTPGADGGEKGLTLCSTPERPVWGSDQWAIDIAYNLHLSDTCVDIAALPPCAECLRVAELPADPDAAPPLHRRAPRPDFASGFTGDEIRGVLDIDIVTGASLGRRAAVHLLTFTKIPDQPGFGDLVGIMDLVWDMGDIVRMGQVTDWAAVVGFAADADVPDRDRRMVAVAASLGGGPPVGLEAAVAFVDDPAAARRAIEAIAIATGHGDRWELTERPTA</sequence>
<organism evidence="1 2">
    <name type="scientific">Actinomadura rayongensis</name>
    <dbReference type="NCBI Taxonomy" id="1429076"/>
    <lineage>
        <taxon>Bacteria</taxon>
        <taxon>Bacillati</taxon>
        <taxon>Actinomycetota</taxon>
        <taxon>Actinomycetes</taxon>
        <taxon>Streptosporangiales</taxon>
        <taxon>Thermomonosporaceae</taxon>
        <taxon>Actinomadura</taxon>
    </lineage>
</organism>
<evidence type="ECO:0000313" key="1">
    <source>
        <dbReference type="EMBL" id="MXQ68327.1"/>
    </source>
</evidence>
<accession>A0A6I4WDK4</accession>
<dbReference type="Proteomes" id="UP000431901">
    <property type="component" value="Unassembled WGS sequence"/>
</dbReference>
<dbReference type="AlphaFoldDB" id="A0A6I4WDK4"/>
<name>A0A6I4WDK4_9ACTN</name>
<dbReference type="OrthoDB" id="3357690at2"/>
<protein>
    <submittedName>
        <fullName evidence="1">Uncharacterized protein</fullName>
    </submittedName>
</protein>
<reference evidence="1 2" key="1">
    <citation type="submission" date="2019-12" db="EMBL/GenBank/DDBJ databases">
        <title>Nocardia macrotermitis sp. nov. and Nocardia aurantia sp. nov., isolated from the gut of the fungus growing-termite Macrotermes natalensis.</title>
        <authorList>
            <person name="Christine B."/>
            <person name="Rene B."/>
        </authorList>
    </citation>
    <scope>NUCLEOTIDE SEQUENCE [LARGE SCALE GENOMIC DNA]</scope>
    <source>
        <strain evidence="1 2">DSM 102126</strain>
    </source>
</reference>
<dbReference type="EMBL" id="WUTW01000013">
    <property type="protein sequence ID" value="MXQ68327.1"/>
    <property type="molecule type" value="Genomic_DNA"/>
</dbReference>
<comment type="caution">
    <text evidence="1">The sequence shown here is derived from an EMBL/GenBank/DDBJ whole genome shotgun (WGS) entry which is preliminary data.</text>
</comment>
<proteinExistence type="predicted"/>
<keyword evidence="2" id="KW-1185">Reference proteome</keyword>
<gene>
    <name evidence="1" type="ORF">GQ466_30350</name>
</gene>